<dbReference type="FunCoup" id="A0A6I9UY79">
    <property type="interactions" value="1"/>
</dbReference>
<keyword evidence="3" id="KW-1185">Reference proteome</keyword>
<feature type="region of interest" description="Disordered" evidence="1">
    <location>
        <begin position="239"/>
        <end position="597"/>
    </location>
</feature>
<dbReference type="InParanoid" id="A0A6I9UY79"/>
<dbReference type="KEGG" id="bdr:105226222"/>
<evidence type="ECO:0000256" key="1">
    <source>
        <dbReference type="SAM" id="MobiDB-lite"/>
    </source>
</evidence>
<feature type="compositionally biased region" description="Basic and acidic residues" evidence="1">
    <location>
        <begin position="322"/>
        <end position="341"/>
    </location>
</feature>
<feature type="transmembrane region" description="Helical" evidence="2">
    <location>
        <begin position="111"/>
        <end position="133"/>
    </location>
</feature>
<keyword evidence="2" id="KW-1133">Transmembrane helix</keyword>
<feature type="compositionally biased region" description="Polar residues" evidence="1">
    <location>
        <begin position="420"/>
        <end position="430"/>
    </location>
</feature>
<dbReference type="Pfam" id="PF16091">
    <property type="entry name" value="DUF4820"/>
    <property type="match status" value="1"/>
</dbReference>
<reference evidence="4" key="1">
    <citation type="submission" date="2025-08" db="UniProtKB">
        <authorList>
            <consortium name="RefSeq"/>
        </authorList>
    </citation>
    <scope>IDENTIFICATION</scope>
    <source>
        <tissue evidence="4">Adult</tissue>
    </source>
</reference>
<evidence type="ECO:0000256" key="2">
    <source>
        <dbReference type="SAM" id="Phobius"/>
    </source>
</evidence>
<dbReference type="InterPro" id="IPR032150">
    <property type="entry name" value="DUF4820"/>
</dbReference>
<feature type="compositionally biased region" description="Polar residues" evidence="1">
    <location>
        <begin position="260"/>
        <end position="276"/>
    </location>
</feature>
<keyword evidence="2" id="KW-0812">Transmembrane</keyword>
<dbReference type="RefSeq" id="XP_011203349.2">
    <property type="nucleotide sequence ID" value="XM_011205047.4"/>
</dbReference>
<evidence type="ECO:0000313" key="3">
    <source>
        <dbReference type="Proteomes" id="UP001652620"/>
    </source>
</evidence>
<dbReference type="GeneID" id="105226222"/>
<feature type="compositionally biased region" description="Basic and acidic residues" evidence="1">
    <location>
        <begin position="434"/>
        <end position="447"/>
    </location>
</feature>
<sequence length="597" mass="66736">MVLEVSVDPNPEHQQQPQRRADAVEEEPEPVVEVTTSGSIIFDKAYQMMERFSSMRIGQFVLERVDRVLRVFEDTAKWSLPQDKADATLVRPLSWLPFLVLIVFLRQVRIWLSLAALLIGDGPVTASSIVYFIQTRRRKLRSIRMHGLKAIQQHEEERKAMLCEHENSLVMRVGKLLSTAMCRPRIHCEPAGVVFSPNNPAMRELLRPIEPPRFRFKRQREDDSPEVELSCSQMLTKYANENSDDDSDYVPLEEEDDDSTMSANTSNETQGEYNMDTSEENAKDQSFSEKTEATEEKSPKEKKVPIIEINAKEVGNTSTPNNDHKDKKEQNTIKSEIEKAVTKSPKTPHTPLDNGQSKSGKSGGLAEEAVVVQTQATREVTKPQNAKSLNLSNGHNDEQKKATPGHESAAHTKPHLPPQLLSNVVSNANPSDGKLIDANDACSDKQIEIPTNNPVLPEPPTPQQPLSSSSTLSSPSCSTTSSTSSLVSLTASDDFVVDHDRSDPPTPTPSLNTASSAEDVYLSPFGSPPNFNSFHKPLSSQQNMSAKFADAEEADPSFEDGDEHSQHAKQFKSQPEHKPQQQQQQHKQSYRYRRNRR</sequence>
<feature type="transmembrane region" description="Helical" evidence="2">
    <location>
        <begin position="88"/>
        <end position="105"/>
    </location>
</feature>
<accession>A0A6I9UY79</accession>
<feature type="compositionally biased region" description="Basic residues" evidence="1">
    <location>
        <begin position="588"/>
        <end position="597"/>
    </location>
</feature>
<name>A0A6I9UY79_BACDO</name>
<feature type="compositionally biased region" description="Acidic residues" evidence="1">
    <location>
        <begin position="242"/>
        <end position="259"/>
    </location>
</feature>
<feature type="compositionally biased region" description="Acidic residues" evidence="1">
    <location>
        <begin position="551"/>
        <end position="562"/>
    </location>
</feature>
<feature type="compositionally biased region" description="Polar residues" evidence="1">
    <location>
        <begin position="529"/>
        <end position="545"/>
    </location>
</feature>
<organism evidence="3 4">
    <name type="scientific">Bactrocera dorsalis</name>
    <name type="common">Oriental fruit fly</name>
    <name type="synonym">Dacus dorsalis</name>
    <dbReference type="NCBI Taxonomy" id="27457"/>
    <lineage>
        <taxon>Eukaryota</taxon>
        <taxon>Metazoa</taxon>
        <taxon>Ecdysozoa</taxon>
        <taxon>Arthropoda</taxon>
        <taxon>Hexapoda</taxon>
        <taxon>Insecta</taxon>
        <taxon>Pterygota</taxon>
        <taxon>Neoptera</taxon>
        <taxon>Endopterygota</taxon>
        <taxon>Diptera</taxon>
        <taxon>Brachycera</taxon>
        <taxon>Muscomorpha</taxon>
        <taxon>Tephritoidea</taxon>
        <taxon>Tephritidae</taxon>
        <taxon>Bactrocera</taxon>
        <taxon>Bactrocera</taxon>
    </lineage>
</organism>
<dbReference type="Proteomes" id="UP001652620">
    <property type="component" value="Chromosome 3"/>
</dbReference>
<gene>
    <name evidence="4" type="primary">LOC105226222</name>
</gene>
<dbReference type="OrthoDB" id="7398970at2759"/>
<feature type="compositionally biased region" description="Basic and acidic residues" evidence="1">
    <location>
        <begin position="280"/>
        <end position="305"/>
    </location>
</feature>
<keyword evidence="2" id="KW-0472">Membrane</keyword>
<feature type="compositionally biased region" description="Polar residues" evidence="1">
    <location>
        <begin position="372"/>
        <end position="394"/>
    </location>
</feature>
<feature type="region of interest" description="Disordered" evidence="1">
    <location>
        <begin position="1"/>
        <end position="28"/>
    </location>
</feature>
<feature type="compositionally biased region" description="Low complexity" evidence="1">
    <location>
        <begin position="464"/>
        <end position="490"/>
    </location>
</feature>
<protein>
    <submittedName>
        <fullName evidence="4">Uncharacterized protein LOC105226222 isoform X1</fullName>
    </submittedName>
</protein>
<dbReference type="AlphaFoldDB" id="A0A6I9UY79"/>
<evidence type="ECO:0000313" key="4">
    <source>
        <dbReference type="RefSeq" id="XP_011203349.2"/>
    </source>
</evidence>
<proteinExistence type="predicted"/>